<dbReference type="GO" id="GO:0006310">
    <property type="term" value="P:DNA recombination"/>
    <property type="evidence" value="ECO:0007669"/>
    <property type="project" value="TreeGrafter"/>
</dbReference>
<name>A0A914QK07_9BILA</name>
<evidence type="ECO:0000256" key="1">
    <source>
        <dbReference type="RuleBase" id="RU362092"/>
    </source>
</evidence>
<dbReference type="GO" id="GO:0006265">
    <property type="term" value="P:DNA topological change"/>
    <property type="evidence" value="ECO:0007669"/>
    <property type="project" value="InterPro"/>
</dbReference>
<evidence type="ECO:0000313" key="3">
    <source>
        <dbReference type="Proteomes" id="UP000887578"/>
    </source>
</evidence>
<dbReference type="GO" id="GO:0006281">
    <property type="term" value="P:DNA repair"/>
    <property type="evidence" value="ECO:0007669"/>
    <property type="project" value="TreeGrafter"/>
</dbReference>
<dbReference type="WBParaSite" id="PDA_v2.g3943.t1">
    <property type="protein sequence ID" value="PDA_v2.g3943.t1"/>
    <property type="gene ID" value="PDA_v2.g3943"/>
</dbReference>
<dbReference type="SMART" id="SM00493">
    <property type="entry name" value="TOPRIM"/>
    <property type="match status" value="1"/>
</dbReference>
<dbReference type="Proteomes" id="UP000887578">
    <property type="component" value="Unplaced"/>
</dbReference>
<dbReference type="InterPro" id="IPR023405">
    <property type="entry name" value="Topo_IA_core_domain"/>
</dbReference>
<reference evidence="4" key="1">
    <citation type="submission" date="2022-11" db="UniProtKB">
        <authorList>
            <consortium name="WormBaseParasite"/>
        </authorList>
    </citation>
    <scope>IDENTIFICATION</scope>
</reference>
<dbReference type="GO" id="GO:0005634">
    <property type="term" value="C:nucleus"/>
    <property type="evidence" value="ECO:0007669"/>
    <property type="project" value="TreeGrafter"/>
</dbReference>
<accession>A0A914QK07</accession>
<organism evidence="3 4">
    <name type="scientific">Panagrolaimus davidi</name>
    <dbReference type="NCBI Taxonomy" id="227884"/>
    <lineage>
        <taxon>Eukaryota</taxon>
        <taxon>Metazoa</taxon>
        <taxon>Ecdysozoa</taxon>
        <taxon>Nematoda</taxon>
        <taxon>Chromadorea</taxon>
        <taxon>Rhabditida</taxon>
        <taxon>Tylenchina</taxon>
        <taxon>Panagrolaimomorpha</taxon>
        <taxon>Panagrolaimoidea</taxon>
        <taxon>Panagrolaimidae</taxon>
        <taxon>Panagrolaimus</taxon>
    </lineage>
</organism>
<keyword evidence="3" id="KW-1185">Reference proteome</keyword>
<dbReference type="AlphaFoldDB" id="A0A914QK07"/>
<dbReference type="EC" id="5.6.2.1" evidence="1"/>
<sequence>MGSLKKNVGDISDKNVHPVLEHGEEVLQEYLKTFGFTSMKEVENYLEKPAVTNFNHIPQTVLLEILMVAEKPSTALEIVHRLSLGHFSSSGLGQNKVYYFQGMVFGRHANVWVVSTFGHLTEQSFTEELSCDEDEKALFARVADTSSNSSLSYEFFAKLGRGCDAVILWLDNDHEGEAISFEVIRFLYGYVKVPQGRNPMDAFFRARFSSPSEAFSAIKSLDRPNFKRYMAMVCKHIIDLRVGVAFSRCQKFAAKKILDMYIWKLAYGPCSTACIAMAVDQHLYNLKVIDLLPKFCLEFVVDVDGQKVVILSEPLDEEEAKKRVASLQL</sequence>
<dbReference type="Gene3D" id="3.40.50.140">
    <property type="match status" value="1"/>
</dbReference>
<dbReference type="GO" id="GO:0003677">
    <property type="term" value="F:DNA binding"/>
    <property type="evidence" value="ECO:0007669"/>
    <property type="project" value="UniProtKB-KW"/>
</dbReference>
<feature type="domain" description="Toprim" evidence="2">
    <location>
        <begin position="64"/>
        <end position="192"/>
    </location>
</feature>
<dbReference type="SUPFAM" id="SSF56712">
    <property type="entry name" value="Prokaryotic type I DNA topoisomerase"/>
    <property type="match status" value="1"/>
</dbReference>
<dbReference type="PANTHER" id="PTHR11390">
    <property type="entry name" value="PROKARYOTIC DNA TOPOISOMERASE"/>
    <property type="match status" value="1"/>
</dbReference>
<proteinExistence type="inferred from homology"/>
<dbReference type="PANTHER" id="PTHR11390:SF21">
    <property type="entry name" value="DNA TOPOISOMERASE 3-ALPHA"/>
    <property type="match status" value="1"/>
</dbReference>
<keyword evidence="1" id="KW-0413">Isomerase</keyword>
<comment type="function">
    <text evidence="1">Introduces a single-strand break via transesterification at a target site in duplex DNA. Releases the supercoiling and torsional tension of DNA introduced during the DNA replication and transcription by transiently cleaving and rejoining one strand of the DNA duplex. The scissile phosphodiester is attacked by the catalytic tyrosine of the enzyme, resulting in the formation of a DNA-(5'-phosphotyrosyl)-enzyme intermediate and the expulsion of a 3'-OH DNA strand.</text>
</comment>
<evidence type="ECO:0000259" key="2">
    <source>
        <dbReference type="SMART" id="SM00493"/>
    </source>
</evidence>
<dbReference type="GO" id="GO:0003917">
    <property type="term" value="F:DNA topoisomerase type I (single strand cut, ATP-independent) activity"/>
    <property type="evidence" value="ECO:0007669"/>
    <property type="project" value="UniProtKB-EC"/>
</dbReference>
<comment type="catalytic activity">
    <reaction evidence="1">
        <text>ATP-independent breakage of single-stranded DNA, followed by passage and rejoining.</text>
        <dbReference type="EC" id="5.6.2.1"/>
    </reaction>
</comment>
<dbReference type="Pfam" id="PF01751">
    <property type="entry name" value="Toprim"/>
    <property type="match status" value="1"/>
</dbReference>
<protein>
    <recommendedName>
        <fullName evidence="1">DNA topoisomerase</fullName>
        <ecNumber evidence="1">5.6.2.1</ecNumber>
    </recommendedName>
</protein>
<dbReference type="InterPro" id="IPR000380">
    <property type="entry name" value="Topo_IA"/>
</dbReference>
<keyword evidence="1" id="KW-0799">Topoisomerase</keyword>
<comment type="similarity">
    <text evidence="1">Belongs to the type IA topoisomerase family.</text>
</comment>
<dbReference type="InterPro" id="IPR006171">
    <property type="entry name" value="TOPRIM_dom"/>
</dbReference>
<evidence type="ECO:0000313" key="4">
    <source>
        <dbReference type="WBParaSite" id="PDA_v2.g3943.t1"/>
    </source>
</evidence>
<keyword evidence="1" id="KW-0238">DNA-binding</keyword>